<keyword evidence="2" id="KW-0812">Transmembrane</keyword>
<dbReference type="InterPro" id="IPR001938">
    <property type="entry name" value="Thaumatin"/>
</dbReference>
<name>A0A6N2KMY9_SALVM</name>
<dbReference type="Gene3D" id="2.60.110.10">
    <property type="entry name" value="Thaumatin"/>
    <property type="match status" value="1"/>
</dbReference>
<organism evidence="3">
    <name type="scientific">Salix viminalis</name>
    <name type="common">Common osier</name>
    <name type="synonym">Basket willow</name>
    <dbReference type="NCBI Taxonomy" id="40686"/>
    <lineage>
        <taxon>Eukaryota</taxon>
        <taxon>Viridiplantae</taxon>
        <taxon>Streptophyta</taxon>
        <taxon>Embryophyta</taxon>
        <taxon>Tracheophyta</taxon>
        <taxon>Spermatophyta</taxon>
        <taxon>Magnoliopsida</taxon>
        <taxon>eudicotyledons</taxon>
        <taxon>Gunneridae</taxon>
        <taxon>Pentapetalae</taxon>
        <taxon>rosids</taxon>
        <taxon>fabids</taxon>
        <taxon>Malpighiales</taxon>
        <taxon>Salicaceae</taxon>
        <taxon>Saliceae</taxon>
        <taxon>Salix</taxon>
    </lineage>
</organism>
<dbReference type="CDD" id="cd09218">
    <property type="entry name" value="TLP-PA"/>
    <property type="match status" value="1"/>
</dbReference>
<dbReference type="InterPro" id="IPR017949">
    <property type="entry name" value="Thaumatin_CS"/>
</dbReference>
<keyword evidence="2" id="KW-1133">Transmembrane helix</keyword>
<comment type="similarity">
    <text evidence="1">Belongs to the thaumatin family.</text>
</comment>
<dbReference type="AlphaFoldDB" id="A0A6N2KMY9"/>
<dbReference type="PROSITE" id="PS51367">
    <property type="entry name" value="THAUMATIN_2"/>
    <property type="match status" value="1"/>
</dbReference>
<accession>A0A6N2KMY9</accession>
<sequence>MNCHGSIAAAHQRSRPGNGHCCVTIASVTLRSTTSSPSRLSSVNFQSRGSDKKNLIFDEEMQVLNHTKARRNTRLDLPLVRAWSRLLSLRLKSKKIIKGASLEKDVFDALMLVKNLGQDVLELRRKAESIQLHWYWALYLLKIRNLSREVESELMDASIHAIKDGDWSRGFLVWTKRLLGDDNEKSEKSDAVSFPAWAILGDQSFVGHEAIHGIRCNCEHILVASIMVLLYITMELLLLPLKLVSWIGRCLIFNIFGNQKVPEIPINVWLLSNENTFLTLFIPLSSFFIAHLLISGVASTTFTLTNKCGYTVWPGILSNADAPALSTTGFSLLKGESKTITAPASWGGRLWGRTYCSQDSTGKFSCLTGDCGSGKLECSGTGAAPPTTLAEFKLDGYGGMDYFDVSLVDGYNLPLLVVPQGGSGQNCTSTGCVVDLNGACPSELKVTSTGGENVACKSACEAFRSPQYCCNGAFGTPEPCKPSSYSEIFKTACPRAYSYAYDDKTSTFTCASADYQITFCPAPNTSQKASQGQGTENTNTNTPVINSTMVYEGALSQNRASPSMYRNALGSHVTAGIVSFTVATWHLRLLF</sequence>
<evidence type="ECO:0000256" key="1">
    <source>
        <dbReference type="ARBA" id="ARBA00010607"/>
    </source>
</evidence>
<feature type="transmembrane region" description="Helical" evidence="2">
    <location>
        <begin position="221"/>
        <end position="239"/>
    </location>
</feature>
<dbReference type="SUPFAM" id="SSF49870">
    <property type="entry name" value="Osmotin, thaumatin-like protein"/>
    <property type="match status" value="1"/>
</dbReference>
<proteinExistence type="inferred from homology"/>
<dbReference type="SMART" id="SM00205">
    <property type="entry name" value="THN"/>
    <property type="match status" value="1"/>
</dbReference>
<gene>
    <name evidence="3" type="ORF">SVIM_LOCUS111673</name>
</gene>
<evidence type="ECO:0000256" key="2">
    <source>
        <dbReference type="SAM" id="Phobius"/>
    </source>
</evidence>
<dbReference type="InterPro" id="IPR037176">
    <property type="entry name" value="Osmotin/thaumatin-like_sf"/>
</dbReference>
<evidence type="ECO:0008006" key="4">
    <source>
        <dbReference type="Google" id="ProtNLM"/>
    </source>
</evidence>
<protein>
    <recommendedName>
        <fullName evidence="4">Thaumatin-like protein</fullName>
    </recommendedName>
</protein>
<dbReference type="EMBL" id="CAADRP010000557">
    <property type="protein sequence ID" value="VFU29964.1"/>
    <property type="molecule type" value="Genomic_DNA"/>
</dbReference>
<feature type="transmembrane region" description="Helical" evidence="2">
    <location>
        <begin position="277"/>
        <end position="298"/>
    </location>
</feature>
<evidence type="ECO:0000313" key="3">
    <source>
        <dbReference type="EMBL" id="VFU29964.1"/>
    </source>
</evidence>
<dbReference type="PROSITE" id="PS00316">
    <property type="entry name" value="THAUMATIN_1"/>
    <property type="match status" value="1"/>
</dbReference>
<reference evidence="3" key="1">
    <citation type="submission" date="2019-03" db="EMBL/GenBank/DDBJ databases">
        <authorList>
            <person name="Mank J."/>
            <person name="Almeida P."/>
        </authorList>
    </citation>
    <scope>NUCLEOTIDE SEQUENCE</scope>
    <source>
        <strain evidence="3">78183</strain>
    </source>
</reference>
<dbReference type="Pfam" id="PF00314">
    <property type="entry name" value="Thaumatin"/>
    <property type="match status" value="1"/>
</dbReference>
<dbReference type="FunFam" id="2.60.110.10:FF:000001">
    <property type="entry name" value="THAUMATIN-LIKE PROTEIN 1"/>
    <property type="match status" value="1"/>
</dbReference>
<dbReference type="PANTHER" id="PTHR31048">
    <property type="entry name" value="OS03G0233200 PROTEIN"/>
    <property type="match status" value="1"/>
</dbReference>
<keyword evidence="2" id="KW-0472">Membrane</keyword>
<dbReference type="PRINTS" id="PR00347">
    <property type="entry name" value="THAUMATIN"/>
</dbReference>